<organism evidence="1 2">
    <name type="scientific">Clostridium moutaii</name>
    <dbReference type="NCBI Taxonomy" id="3240932"/>
    <lineage>
        <taxon>Bacteria</taxon>
        <taxon>Bacillati</taxon>
        <taxon>Bacillota</taxon>
        <taxon>Clostridia</taxon>
        <taxon>Eubacteriales</taxon>
        <taxon>Clostridiaceae</taxon>
        <taxon>Clostridium</taxon>
    </lineage>
</organism>
<reference evidence="1 2" key="1">
    <citation type="submission" date="2024-08" db="EMBL/GenBank/DDBJ databases">
        <title>Clostridium lapicellarii sp. nov., and Clostridium renhuaiense sp. nov., two species isolated from the mud in a fermentation cellar used for producing sauce-flavour Chinese liquors.</title>
        <authorList>
            <person name="Yang F."/>
            <person name="Wang H."/>
            <person name="Chen L.Q."/>
            <person name="Zhou N."/>
            <person name="Lu J.J."/>
            <person name="Pu X.X."/>
            <person name="Wan B."/>
            <person name="Wang L."/>
            <person name="Liu S.J."/>
        </authorList>
    </citation>
    <scope>NUCLEOTIDE SEQUENCE [LARGE SCALE GENOMIC DNA]</scope>
    <source>
        <strain evidence="1 2">MT-5</strain>
    </source>
</reference>
<comment type="caution">
    <text evidence="1">The sequence shown here is derived from an EMBL/GenBank/DDBJ whole genome shotgun (WGS) entry which is preliminary data.</text>
</comment>
<accession>A0ABV4BQZ1</accession>
<keyword evidence="2" id="KW-1185">Reference proteome</keyword>
<proteinExistence type="predicted"/>
<gene>
    <name evidence="1" type="ORF">AB8U03_13540</name>
</gene>
<evidence type="ECO:0000313" key="2">
    <source>
        <dbReference type="Proteomes" id="UP001564657"/>
    </source>
</evidence>
<name>A0ABV4BQZ1_9CLOT</name>
<protein>
    <recommendedName>
        <fullName evidence="3">Peptidase S74 domain-containing protein</fullName>
    </recommendedName>
</protein>
<evidence type="ECO:0000313" key="1">
    <source>
        <dbReference type="EMBL" id="MEY8001199.1"/>
    </source>
</evidence>
<evidence type="ECO:0008006" key="3">
    <source>
        <dbReference type="Google" id="ProtNLM"/>
    </source>
</evidence>
<dbReference type="RefSeq" id="WP_369705093.1">
    <property type="nucleotide sequence ID" value="NZ_JBGEWD010000014.1"/>
</dbReference>
<sequence length="74" mass="8335">MLAIKENKQLKIDEKDKAYYLTLGYDIADVDEKGNLKILENAPGKTVTYAKYEEALSQIADLEKQVTTLKKAAK</sequence>
<dbReference type="Proteomes" id="UP001564657">
    <property type="component" value="Unassembled WGS sequence"/>
</dbReference>
<dbReference type="EMBL" id="JBGEWD010000014">
    <property type="protein sequence ID" value="MEY8001199.1"/>
    <property type="molecule type" value="Genomic_DNA"/>
</dbReference>